<dbReference type="EMBL" id="BAAAQR010000002">
    <property type="protein sequence ID" value="GAA2140641.1"/>
    <property type="molecule type" value="Genomic_DNA"/>
</dbReference>
<dbReference type="Proteomes" id="UP001501771">
    <property type="component" value="Unassembled WGS sequence"/>
</dbReference>
<protein>
    <submittedName>
        <fullName evidence="1">Uncharacterized protein</fullName>
    </submittedName>
</protein>
<name>A0ABP5L1W9_9ACTN</name>
<proteinExistence type="predicted"/>
<comment type="caution">
    <text evidence="1">The sequence shown here is derived from an EMBL/GenBank/DDBJ whole genome shotgun (WGS) entry which is preliminary data.</text>
</comment>
<organism evidence="1 2">
    <name type="scientific">Nocardioides koreensis</name>
    <dbReference type="NCBI Taxonomy" id="433651"/>
    <lineage>
        <taxon>Bacteria</taxon>
        <taxon>Bacillati</taxon>
        <taxon>Actinomycetota</taxon>
        <taxon>Actinomycetes</taxon>
        <taxon>Propionibacteriales</taxon>
        <taxon>Nocardioidaceae</taxon>
        <taxon>Nocardioides</taxon>
    </lineage>
</organism>
<reference evidence="2" key="1">
    <citation type="journal article" date="2019" name="Int. J. Syst. Evol. Microbiol.">
        <title>The Global Catalogue of Microorganisms (GCM) 10K type strain sequencing project: providing services to taxonomists for standard genome sequencing and annotation.</title>
        <authorList>
            <consortium name="The Broad Institute Genomics Platform"/>
            <consortium name="The Broad Institute Genome Sequencing Center for Infectious Disease"/>
            <person name="Wu L."/>
            <person name="Ma J."/>
        </authorList>
    </citation>
    <scope>NUCLEOTIDE SEQUENCE [LARGE SCALE GENOMIC DNA]</scope>
    <source>
        <strain evidence="2">JCM 16022</strain>
    </source>
</reference>
<evidence type="ECO:0000313" key="2">
    <source>
        <dbReference type="Proteomes" id="UP001501771"/>
    </source>
</evidence>
<sequence>MSAGVFSQIGDHPSGTRTVVPAALMRATSCGVNESKNETAMDMPFGRSSPALILADRDGVVQRGRV</sequence>
<evidence type="ECO:0000313" key="1">
    <source>
        <dbReference type="EMBL" id="GAA2140641.1"/>
    </source>
</evidence>
<keyword evidence="2" id="KW-1185">Reference proteome</keyword>
<gene>
    <name evidence="1" type="ORF">GCM10009844_10440</name>
</gene>
<accession>A0ABP5L1W9</accession>